<proteinExistence type="predicted"/>
<keyword evidence="3" id="KW-1185">Reference proteome</keyword>
<evidence type="ECO:0000256" key="1">
    <source>
        <dbReference type="SAM" id="MobiDB-lite"/>
    </source>
</evidence>
<feature type="region of interest" description="Disordered" evidence="1">
    <location>
        <begin position="1"/>
        <end position="22"/>
    </location>
</feature>
<evidence type="ECO:0000313" key="2">
    <source>
        <dbReference type="EMBL" id="KAH0544739.1"/>
    </source>
</evidence>
<feature type="region of interest" description="Disordered" evidence="1">
    <location>
        <begin position="90"/>
        <end position="116"/>
    </location>
</feature>
<dbReference type="EMBL" id="JAGHQL010000014">
    <property type="protein sequence ID" value="KAH0544739.1"/>
    <property type="molecule type" value="Genomic_DNA"/>
</dbReference>
<evidence type="ECO:0000313" key="3">
    <source>
        <dbReference type="Proteomes" id="UP000698800"/>
    </source>
</evidence>
<dbReference type="OrthoDB" id="4155163at2759"/>
<name>A0A9P8L5K8_9PEZI</name>
<dbReference type="AlphaFoldDB" id="A0A9P8L5K8"/>
<organism evidence="2 3">
    <name type="scientific">Glutinoglossum americanum</name>
    <dbReference type="NCBI Taxonomy" id="1670608"/>
    <lineage>
        <taxon>Eukaryota</taxon>
        <taxon>Fungi</taxon>
        <taxon>Dikarya</taxon>
        <taxon>Ascomycota</taxon>
        <taxon>Pezizomycotina</taxon>
        <taxon>Geoglossomycetes</taxon>
        <taxon>Geoglossales</taxon>
        <taxon>Geoglossaceae</taxon>
        <taxon>Glutinoglossum</taxon>
    </lineage>
</organism>
<reference evidence="2" key="1">
    <citation type="submission" date="2021-03" db="EMBL/GenBank/DDBJ databases">
        <title>Comparative genomics and phylogenomic investigation of the class Geoglossomycetes provide insights into ecological specialization and systematics.</title>
        <authorList>
            <person name="Melie T."/>
            <person name="Pirro S."/>
            <person name="Miller A.N."/>
            <person name="Quandt A."/>
        </authorList>
    </citation>
    <scope>NUCLEOTIDE SEQUENCE</scope>
    <source>
        <strain evidence="2">GBOQ0MN5Z8</strain>
    </source>
</reference>
<accession>A0A9P8L5K8</accession>
<dbReference type="Proteomes" id="UP000698800">
    <property type="component" value="Unassembled WGS sequence"/>
</dbReference>
<sequence length="166" mass="18095">MLKAKNIQIMSSHHSNESQEKLHDLTTDAGVLAIAGGSVIGIHEAIKAFESEHHKGKHLGYASLAAAIAAGGYGLATRPDHQASIDAACPKHNRKHRSSSTCSDPEHERHRSNTKVNLGEEVIGAWAVVKDLLGDKQHPTVHRLEELLGLVGLFQEVKKHKEYKRG</sequence>
<gene>
    <name evidence="2" type="ORF">FGG08_001106</name>
</gene>
<protein>
    <submittedName>
        <fullName evidence="2">Uncharacterized protein</fullName>
    </submittedName>
</protein>
<comment type="caution">
    <text evidence="2">The sequence shown here is derived from an EMBL/GenBank/DDBJ whole genome shotgun (WGS) entry which is preliminary data.</text>
</comment>